<dbReference type="InterPro" id="IPR004860">
    <property type="entry name" value="LAGLIDADG_dom"/>
</dbReference>
<dbReference type="EMBL" id="VMGN01000007">
    <property type="protein sequence ID" value="TSC94730.1"/>
    <property type="molecule type" value="Genomic_DNA"/>
</dbReference>
<dbReference type="InterPro" id="IPR027434">
    <property type="entry name" value="Homing_endonucl"/>
</dbReference>
<dbReference type="PANTHER" id="PTHR36181">
    <property type="entry name" value="INTRON-ENCODED ENDONUCLEASE AI3-RELATED"/>
    <property type="match status" value="1"/>
</dbReference>
<dbReference type="Proteomes" id="UP000316495">
    <property type="component" value="Unassembled WGS sequence"/>
</dbReference>
<comment type="caution">
    <text evidence="2">The sequence shown here is derived from an EMBL/GenBank/DDBJ whole genome shotgun (WGS) entry which is preliminary data.</text>
</comment>
<reference evidence="2 3" key="1">
    <citation type="submission" date="2017-07" db="EMBL/GenBank/DDBJ databases">
        <title>Mechanisms for carbon and nitrogen cycling indicate functional differentiation within the Candidate Phyla Radiation.</title>
        <authorList>
            <person name="Danczak R.E."/>
            <person name="Johnston M.D."/>
            <person name="Kenah C."/>
            <person name="Slattery M."/>
            <person name="Wrighton K.C."/>
            <person name="Wilkins M.J."/>
        </authorList>
    </citation>
    <scope>NUCLEOTIDE SEQUENCE [LARGE SCALE GENOMIC DNA]</scope>
    <source>
        <strain evidence="2">Athens1014_28</strain>
    </source>
</reference>
<dbReference type="InterPro" id="IPR051289">
    <property type="entry name" value="LAGLIDADG_Endonuclease"/>
</dbReference>
<proteinExistence type="predicted"/>
<dbReference type="PANTHER" id="PTHR36181:SF4">
    <property type="entry name" value="LAGLIDADG ENDONUCLEASE"/>
    <property type="match status" value="1"/>
</dbReference>
<dbReference type="Pfam" id="PF00961">
    <property type="entry name" value="LAGLIDADG_1"/>
    <property type="match status" value="1"/>
</dbReference>
<evidence type="ECO:0000313" key="2">
    <source>
        <dbReference type="EMBL" id="TSC94730.1"/>
    </source>
</evidence>
<evidence type="ECO:0000313" key="3">
    <source>
        <dbReference type="Proteomes" id="UP000316495"/>
    </source>
</evidence>
<dbReference type="GO" id="GO:0004519">
    <property type="term" value="F:endonuclease activity"/>
    <property type="evidence" value="ECO:0007669"/>
    <property type="project" value="UniProtKB-KW"/>
</dbReference>
<protein>
    <submittedName>
        <fullName evidence="2">Homing endonuclease</fullName>
    </submittedName>
</protein>
<evidence type="ECO:0000259" key="1">
    <source>
        <dbReference type="Pfam" id="PF00961"/>
    </source>
</evidence>
<keyword evidence="2" id="KW-0255">Endonuclease</keyword>
<organism evidence="2 3">
    <name type="scientific">Candidatus Berkelbacteria bacterium Athens1014_28</name>
    <dbReference type="NCBI Taxonomy" id="2017145"/>
    <lineage>
        <taxon>Bacteria</taxon>
        <taxon>Candidatus Berkelbacteria</taxon>
    </lineage>
</organism>
<dbReference type="AlphaFoldDB" id="A0A554LPC9"/>
<gene>
    <name evidence="2" type="ORF">Athens101428_191</name>
</gene>
<sequence length="151" mass="17879">MPSKNVLSADNQQERLKMIGWIVGFTDGEGCFSVSIFRNRTTNTGWQVMPEFVATQGEKSIKSLEELQKFFECGKIFINRRYDNHHEHLYRYCVRTIKDLREKIIPFFEKNQLKTAKIKDFNKFKLVIKLMESKIHWTNDGIESIRKIVKS</sequence>
<dbReference type="SUPFAM" id="SSF55608">
    <property type="entry name" value="Homing endonucleases"/>
    <property type="match status" value="1"/>
</dbReference>
<dbReference type="Gene3D" id="3.10.28.10">
    <property type="entry name" value="Homing endonucleases"/>
    <property type="match status" value="1"/>
</dbReference>
<keyword evidence="2" id="KW-0378">Hydrolase</keyword>
<name>A0A554LPC9_9BACT</name>
<keyword evidence="2" id="KW-0540">Nuclease</keyword>
<accession>A0A554LPC9</accession>
<feature type="domain" description="Homing endonuclease LAGLIDADG" evidence="1">
    <location>
        <begin position="22"/>
        <end position="127"/>
    </location>
</feature>